<dbReference type="KEGG" id="erz:ER308_11135"/>
<feature type="compositionally biased region" description="Polar residues" evidence="1">
    <location>
        <begin position="10"/>
        <end position="26"/>
    </location>
</feature>
<evidence type="ECO:0000313" key="3">
    <source>
        <dbReference type="Proteomes" id="UP000291469"/>
    </source>
</evidence>
<protein>
    <submittedName>
        <fullName evidence="2">Uncharacterized protein</fullName>
    </submittedName>
</protein>
<reference evidence="2 3" key="1">
    <citation type="submission" date="2019-01" db="EMBL/GenBank/DDBJ databases">
        <title>Egibacter rhizosphaerae EGI 80759T.</title>
        <authorList>
            <person name="Chen D.-D."/>
            <person name="Tian Y."/>
            <person name="Jiao J.-Y."/>
            <person name="Zhang X.-T."/>
            <person name="Zhang Y.-G."/>
            <person name="Zhang Y."/>
            <person name="Xiao M."/>
            <person name="Shu W.-S."/>
            <person name="Li W.-J."/>
        </authorList>
    </citation>
    <scope>NUCLEOTIDE SEQUENCE [LARGE SCALE GENOMIC DNA]</scope>
    <source>
        <strain evidence="2 3">EGI 80759</strain>
    </source>
</reference>
<accession>A0A411YFQ5</accession>
<dbReference type="OrthoDB" id="9807072at2"/>
<dbReference type="EMBL" id="CP036402">
    <property type="protein sequence ID" value="QBI20060.1"/>
    <property type="molecule type" value="Genomic_DNA"/>
</dbReference>
<name>A0A411YFQ5_9ACTN</name>
<dbReference type="Proteomes" id="UP000291469">
    <property type="component" value="Chromosome"/>
</dbReference>
<dbReference type="AlphaFoldDB" id="A0A411YFQ5"/>
<gene>
    <name evidence="2" type="ORF">ER308_11135</name>
</gene>
<dbReference type="RefSeq" id="WP_131155057.1">
    <property type="nucleotide sequence ID" value="NZ_CP036402.1"/>
</dbReference>
<feature type="region of interest" description="Disordered" evidence="1">
    <location>
        <begin position="1"/>
        <end position="29"/>
    </location>
</feature>
<keyword evidence="3" id="KW-1185">Reference proteome</keyword>
<sequence length="93" mass="10429">MSAHDIDVQPTGTPDTFDVTVSSDSGTTRHRVTVPDRAQAGLPQGVEADRLVRTSFVFLLEREPASAILPEFSLDTITRYFHEYPDEMTKRHP</sequence>
<evidence type="ECO:0000256" key="1">
    <source>
        <dbReference type="SAM" id="MobiDB-lite"/>
    </source>
</evidence>
<organism evidence="2 3">
    <name type="scientific">Egibacter rhizosphaerae</name>
    <dbReference type="NCBI Taxonomy" id="1670831"/>
    <lineage>
        <taxon>Bacteria</taxon>
        <taxon>Bacillati</taxon>
        <taxon>Actinomycetota</taxon>
        <taxon>Nitriliruptoria</taxon>
        <taxon>Egibacterales</taxon>
        <taxon>Egibacteraceae</taxon>
        <taxon>Egibacter</taxon>
    </lineage>
</organism>
<evidence type="ECO:0000313" key="2">
    <source>
        <dbReference type="EMBL" id="QBI20060.1"/>
    </source>
</evidence>
<proteinExistence type="predicted"/>